<dbReference type="PANTHER" id="PTHR31790:SF583">
    <property type="entry name" value="F-BOX PROTEIN CPR30-LIKE ISOFORM X1"/>
    <property type="match status" value="1"/>
</dbReference>
<reference evidence="3" key="2">
    <citation type="submission" date="2022-01" db="EMBL/GenBank/DDBJ databases">
        <authorList>
            <person name="Yamashiro T."/>
            <person name="Shiraishi A."/>
            <person name="Satake H."/>
            <person name="Nakayama K."/>
        </authorList>
    </citation>
    <scope>NUCLEOTIDE SEQUENCE</scope>
</reference>
<name>A0ABQ5I2P7_9ASTR</name>
<evidence type="ECO:0000256" key="1">
    <source>
        <dbReference type="SAM" id="MobiDB-lite"/>
    </source>
</evidence>
<keyword evidence="2" id="KW-0812">Transmembrane</keyword>
<keyword evidence="2" id="KW-0472">Membrane</keyword>
<reference evidence="3" key="1">
    <citation type="journal article" date="2022" name="Int. J. Mol. Sci.">
        <title>Draft Genome of Tanacetum Coccineum: Genomic Comparison of Closely Related Tanacetum-Family Plants.</title>
        <authorList>
            <person name="Yamashiro T."/>
            <person name="Shiraishi A."/>
            <person name="Nakayama K."/>
            <person name="Satake H."/>
        </authorList>
    </citation>
    <scope>NUCLEOTIDE SEQUENCE</scope>
</reference>
<keyword evidence="2" id="KW-1133">Transmembrane helix</keyword>
<dbReference type="PANTHER" id="PTHR31790">
    <property type="entry name" value="OS02G0783600 PROTEIN"/>
    <property type="match status" value="1"/>
</dbReference>
<feature type="region of interest" description="Disordered" evidence="1">
    <location>
        <begin position="281"/>
        <end position="301"/>
    </location>
</feature>
<comment type="caution">
    <text evidence="3">The sequence shown here is derived from an EMBL/GenBank/DDBJ whole genome shotgun (WGS) entry which is preliminary data.</text>
</comment>
<proteinExistence type="predicted"/>
<evidence type="ECO:0000313" key="3">
    <source>
        <dbReference type="EMBL" id="GJT94383.1"/>
    </source>
</evidence>
<evidence type="ECO:0000256" key="2">
    <source>
        <dbReference type="SAM" id="Phobius"/>
    </source>
</evidence>
<gene>
    <name evidence="3" type="ORF">Tco_1089901</name>
</gene>
<sequence length="378" mass="43534">MGSSWVPKKIIVEILLKLPVESLLRYCQLISFDNHTKSFRLYDHVMFGKSLNVVDLENPFTLKGATTHIIGSCNGLLCIVIVVSGSSTIFIWNPSTRRVNRLTSSGEFSNAHVVFGFGDDEDEYFNPYVRFGFWYDEYNDDYKVLYDSCGVHHVSTKDGIDIYLLVEKEYPLLRGTLTLMLVAKLLVEQDSEMSRELLRKIFMEMITSQLQGKLWLYDEVHTRLCPITTEEKVQKKNDVKARSMLLMALPNEHLLTFNQYKDAKTLFDAIKTRFSGHFARECKGPRNHDSRNRNQDSSRRTINVEETFSKAMIAIDGTSFDWSYIADDEVPINMALMAFSDSELLMKLLDLACYPRSFQSKPYNLQSLDNHAKPLDHP</sequence>
<dbReference type="EMBL" id="BQNB010020291">
    <property type="protein sequence ID" value="GJT94383.1"/>
    <property type="molecule type" value="Genomic_DNA"/>
</dbReference>
<protein>
    <submittedName>
        <fullName evidence="3">Uncharacterized protein</fullName>
    </submittedName>
</protein>
<dbReference type="InterPro" id="IPR052361">
    <property type="entry name" value="F-box_domain"/>
</dbReference>
<dbReference type="Proteomes" id="UP001151760">
    <property type="component" value="Unassembled WGS sequence"/>
</dbReference>
<evidence type="ECO:0000313" key="4">
    <source>
        <dbReference type="Proteomes" id="UP001151760"/>
    </source>
</evidence>
<keyword evidence="4" id="KW-1185">Reference proteome</keyword>
<organism evidence="3 4">
    <name type="scientific">Tanacetum coccineum</name>
    <dbReference type="NCBI Taxonomy" id="301880"/>
    <lineage>
        <taxon>Eukaryota</taxon>
        <taxon>Viridiplantae</taxon>
        <taxon>Streptophyta</taxon>
        <taxon>Embryophyta</taxon>
        <taxon>Tracheophyta</taxon>
        <taxon>Spermatophyta</taxon>
        <taxon>Magnoliopsida</taxon>
        <taxon>eudicotyledons</taxon>
        <taxon>Gunneridae</taxon>
        <taxon>Pentapetalae</taxon>
        <taxon>asterids</taxon>
        <taxon>campanulids</taxon>
        <taxon>Asterales</taxon>
        <taxon>Asteraceae</taxon>
        <taxon>Asteroideae</taxon>
        <taxon>Anthemideae</taxon>
        <taxon>Anthemidinae</taxon>
        <taxon>Tanacetum</taxon>
    </lineage>
</organism>
<accession>A0ABQ5I2P7</accession>
<feature type="transmembrane region" description="Helical" evidence="2">
    <location>
        <begin position="69"/>
        <end position="92"/>
    </location>
</feature>